<evidence type="ECO:0000256" key="8">
    <source>
        <dbReference type="ARBA" id="ARBA00022989"/>
    </source>
</evidence>
<evidence type="ECO:0000256" key="7">
    <source>
        <dbReference type="ARBA" id="ARBA00022837"/>
    </source>
</evidence>
<evidence type="ECO:0000256" key="9">
    <source>
        <dbReference type="ARBA" id="ARBA00023065"/>
    </source>
</evidence>
<keyword evidence="6 11" id="KW-0812">Transmembrane</keyword>
<keyword evidence="10 11" id="KW-0472">Membrane</keyword>
<keyword evidence="3 11" id="KW-0813">Transport</keyword>
<dbReference type="InterPro" id="IPR004798">
    <property type="entry name" value="CAX-like"/>
</dbReference>
<feature type="transmembrane region" description="Helical" evidence="11">
    <location>
        <begin position="345"/>
        <end position="363"/>
    </location>
</feature>
<evidence type="ECO:0000256" key="2">
    <source>
        <dbReference type="ARBA" id="ARBA00008248"/>
    </source>
</evidence>
<evidence type="ECO:0000313" key="14">
    <source>
        <dbReference type="EMBL" id="GAQ87735.1"/>
    </source>
</evidence>
<feature type="transmembrane region" description="Helical" evidence="11">
    <location>
        <begin position="255"/>
        <end position="274"/>
    </location>
</feature>
<dbReference type="GO" id="GO:0006874">
    <property type="term" value="P:intracellular calcium ion homeostasis"/>
    <property type="evidence" value="ECO:0000318"/>
    <property type="project" value="GO_Central"/>
</dbReference>
<reference evidence="14 15" key="1">
    <citation type="journal article" date="2014" name="Nat. Commun.">
        <title>Klebsormidium flaccidum genome reveals primary factors for plant terrestrial adaptation.</title>
        <authorList>
            <person name="Hori K."/>
            <person name="Maruyama F."/>
            <person name="Fujisawa T."/>
            <person name="Togashi T."/>
            <person name="Yamamoto N."/>
            <person name="Seo M."/>
            <person name="Sato S."/>
            <person name="Yamada T."/>
            <person name="Mori H."/>
            <person name="Tajima N."/>
            <person name="Moriyama T."/>
            <person name="Ikeuchi M."/>
            <person name="Watanabe M."/>
            <person name="Wada H."/>
            <person name="Kobayashi K."/>
            <person name="Saito M."/>
            <person name="Masuda T."/>
            <person name="Sasaki-Sekimoto Y."/>
            <person name="Mashiguchi K."/>
            <person name="Awai K."/>
            <person name="Shimojima M."/>
            <person name="Masuda S."/>
            <person name="Iwai M."/>
            <person name="Nobusawa T."/>
            <person name="Narise T."/>
            <person name="Kondo S."/>
            <person name="Saito H."/>
            <person name="Sato R."/>
            <person name="Murakawa M."/>
            <person name="Ihara Y."/>
            <person name="Oshima-Yamada Y."/>
            <person name="Ohtaka K."/>
            <person name="Satoh M."/>
            <person name="Sonobe K."/>
            <person name="Ishii M."/>
            <person name="Ohtani R."/>
            <person name="Kanamori-Sato M."/>
            <person name="Honoki R."/>
            <person name="Miyazaki D."/>
            <person name="Mochizuki H."/>
            <person name="Umetsu J."/>
            <person name="Higashi K."/>
            <person name="Shibata D."/>
            <person name="Kamiya Y."/>
            <person name="Sato N."/>
            <person name="Nakamura Y."/>
            <person name="Tabata S."/>
            <person name="Ida S."/>
            <person name="Kurokawa K."/>
            <person name="Ohta H."/>
        </authorList>
    </citation>
    <scope>NUCLEOTIDE SEQUENCE [LARGE SCALE GENOMIC DNA]</scope>
    <source>
        <strain evidence="14 15">NIES-2285</strain>
    </source>
</reference>
<dbReference type="GO" id="GO:0070588">
    <property type="term" value="P:calcium ion transmembrane transport"/>
    <property type="evidence" value="ECO:0000318"/>
    <property type="project" value="GO_Central"/>
</dbReference>
<dbReference type="GO" id="GO:0015369">
    <property type="term" value="F:calcium:proton antiporter activity"/>
    <property type="evidence" value="ECO:0000318"/>
    <property type="project" value="GO_Central"/>
</dbReference>
<dbReference type="InterPro" id="IPR044880">
    <property type="entry name" value="NCX_ion-bd_dom_sf"/>
</dbReference>
<keyword evidence="9 11" id="KW-0406">Ion transport</keyword>
<evidence type="ECO:0000256" key="4">
    <source>
        <dbReference type="ARBA" id="ARBA00022449"/>
    </source>
</evidence>
<evidence type="ECO:0000313" key="15">
    <source>
        <dbReference type="Proteomes" id="UP000054558"/>
    </source>
</evidence>
<dbReference type="Pfam" id="PF01699">
    <property type="entry name" value="Na_Ca_ex"/>
    <property type="match status" value="2"/>
</dbReference>
<dbReference type="GO" id="GO:0009705">
    <property type="term" value="C:plant-type vacuole membrane"/>
    <property type="evidence" value="ECO:0000318"/>
    <property type="project" value="GO_Central"/>
</dbReference>
<dbReference type="InterPro" id="IPR004713">
    <property type="entry name" value="CaH_exchang"/>
</dbReference>
<feature type="transmembrane region" description="Helical" evidence="11">
    <location>
        <begin position="383"/>
        <end position="408"/>
    </location>
</feature>
<evidence type="ECO:0000256" key="3">
    <source>
        <dbReference type="ARBA" id="ARBA00022448"/>
    </source>
</evidence>
<feature type="region of interest" description="Disordered" evidence="12">
    <location>
        <begin position="48"/>
        <end position="83"/>
    </location>
</feature>
<gene>
    <name evidence="14" type="ORF">KFL_003730120</name>
</gene>
<name>A0A1Y1I9U5_KLENI</name>
<evidence type="ECO:0000256" key="6">
    <source>
        <dbReference type="ARBA" id="ARBA00022692"/>
    </source>
</evidence>
<dbReference type="STRING" id="105231.A0A1Y1I9U5"/>
<comment type="function">
    <text evidence="11">Vacuolar cation/proton exchanger (CAX). Translocates Ca(2+) and other metal ions into vacuoles using the proton gradient formed by H(+)-ATPase and H(+)-pyrophosphatase.</text>
</comment>
<dbReference type="EMBL" id="DF237322">
    <property type="protein sequence ID" value="GAQ87735.1"/>
    <property type="molecule type" value="Genomic_DNA"/>
</dbReference>
<dbReference type="OMA" id="IAAQCFR"/>
<keyword evidence="15" id="KW-1185">Reference proteome</keyword>
<dbReference type="InterPro" id="IPR004837">
    <property type="entry name" value="NaCa_Exmemb"/>
</dbReference>
<keyword evidence="4 11" id="KW-0050">Antiport</keyword>
<evidence type="ECO:0000256" key="1">
    <source>
        <dbReference type="ARBA" id="ARBA00004127"/>
    </source>
</evidence>
<evidence type="ECO:0000259" key="13">
    <source>
        <dbReference type="Pfam" id="PF01699"/>
    </source>
</evidence>
<dbReference type="OrthoDB" id="1699231at2759"/>
<dbReference type="NCBIfam" id="TIGR00378">
    <property type="entry name" value="cax"/>
    <property type="match status" value="1"/>
</dbReference>
<keyword evidence="7 11" id="KW-0106">Calcium</keyword>
<feature type="transmembrane region" description="Helical" evidence="11">
    <location>
        <begin position="420"/>
        <end position="438"/>
    </location>
</feature>
<feature type="transmembrane region" description="Helical" evidence="11">
    <location>
        <begin position="93"/>
        <end position="113"/>
    </location>
</feature>
<feature type="transmembrane region" description="Helical" evidence="11">
    <location>
        <begin position="444"/>
        <end position="463"/>
    </location>
</feature>
<keyword evidence="11" id="KW-0926">Vacuole</keyword>
<keyword evidence="5 11" id="KW-0109">Calcium transport</keyword>
<feature type="transmembrane region" description="Helical" evidence="11">
    <location>
        <begin position="314"/>
        <end position="333"/>
    </location>
</feature>
<keyword evidence="8 11" id="KW-1133">Transmembrane helix</keyword>
<evidence type="ECO:0000256" key="11">
    <source>
        <dbReference type="RuleBase" id="RU365028"/>
    </source>
</evidence>
<feature type="transmembrane region" description="Helical" evidence="11">
    <location>
        <begin position="186"/>
        <end position="207"/>
    </location>
</feature>
<evidence type="ECO:0000256" key="12">
    <source>
        <dbReference type="SAM" id="MobiDB-lite"/>
    </source>
</evidence>
<dbReference type="PANTHER" id="PTHR31503:SF22">
    <property type="entry name" value="VACUOLAR CALCIUM ION TRANSPORTER"/>
    <property type="match status" value="1"/>
</dbReference>
<feature type="transmembrane region" description="Helical" evidence="11">
    <location>
        <begin position="219"/>
        <end position="243"/>
    </location>
</feature>
<comment type="caution">
    <text evidence="11">Lacks conserved residue(s) required for the propagation of feature annotation.</text>
</comment>
<dbReference type="GO" id="GO:0012505">
    <property type="term" value="C:endomembrane system"/>
    <property type="evidence" value="ECO:0007669"/>
    <property type="project" value="UniProtKB-SubCell"/>
</dbReference>
<sequence length="481" mass="51092">MGEDLIEEDSFVDLEAGPAAHHLRWGHHYLEPLSMSSTPKTEPVLWRSWEKGRRSSTGSQRGDSSPGPRRSLDGSPEGPPGPGSLGAYLRRSLAALFLGSWFNVLLPFLPAAMVAAHLQLGHATVFTLTCLALAPLSERLGYITEQLALVTNPTLGGLLNATFSNAPELILSLFALKAGVFRVVQLTLLGSILGNILLVVGCAFLAGGARHQLQSFNKIAATTNAGLLLMAVMSILFPTILVAQHTEIRADASLALSRTTAVLMLLAYTAYILFQLVTHRSLFDAPTPPPATLAGLETGASGDEDGEEEEEVVLGFWGGLVWLALVTAAISSLSDYLVAAVEGAAVQWGVPLAFLSVIVIPIANNVTEHAAAVVFAVRNKVDISLGIALGSSTQIAMFVLPLVVLVGWGQGAPLTLDFRVFATAVLFSATLVVAYLLQDGESNWLKGLMLVTMYVVVAAGFFLHKDARLPHLATPQLHIDL</sequence>
<organism evidence="14 15">
    <name type="scientific">Klebsormidium nitens</name>
    <name type="common">Green alga</name>
    <name type="synonym">Ulothrix nitens</name>
    <dbReference type="NCBI Taxonomy" id="105231"/>
    <lineage>
        <taxon>Eukaryota</taxon>
        <taxon>Viridiplantae</taxon>
        <taxon>Streptophyta</taxon>
        <taxon>Klebsormidiophyceae</taxon>
        <taxon>Klebsormidiales</taxon>
        <taxon>Klebsormidiaceae</taxon>
        <taxon>Klebsormidium</taxon>
    </lineage>
</organism>
<dbReference type="Gene3D" id="1.20.1420.30">
    <property type="entry name" value="NCX, central ion-binding region"/>
    <property type="match status" value="2"/>
</dbReference>
<feature type="domain" description="Sodium/calcium exchanger membrane region" evidence="13">
    <location>
        <begin position="124"/>
        <end position="276"/>
    </location>
</feature>
<evidence type="ECO:0000256" key="10">
    <source>
        <dbReference type="ARBA" id="ARBA00023136"/>
    </source>
</evidence>
<evidence type="ECO:0000256" key="5">
    <source>
        <dbReference type="ARBA" id="ARBA00022568"/>
    </source>
</evidence>
<feature type="domain" description="Sodium/calcium exchanger membrane region" evidence="13">
    <location>
        <begin position="320"/>
        <end position="461"/>
    </location>
</feature>
<comment type="similarity">
    <text evidence="2">Belongs to the Ca(2+):cation antiporter (CaCA) (TC 2.A.19) family. Cation/proton exchanger (CAX) subfamily.</text>
</comment>
<protein>
    <recommendedName>
        <fullName evidence="11">Vacuolar cation/proton exchanger</fullName>
    </recommendedName>
</protein>
<comment type="subcellular location">
    <subcellularLocation>
        <location evidence="1">Endomembrane system</location>
        <topology evidence="1">Multi-pass membrane protein</topology>
    </subcellularLocation>
    <subcellularLocation>
        <location evidence="11">Vacuole membrane</location>
    </subcellularLocation>
</comment>
<dbReference type="PANTHER" id="PTHR31503">
    <property type="entry name" value="VACUOLAR CALCIUM ION TRANSPORTER"/>
    <property type="match status" value="1"/>
</dbReference>
<accession>A0A1Y1I9U5</accession>
<dbReference type="Proteomes" id="UP000054558">
    <property type="component" value="Unassembled WGS sequence"/>
</dbReference>
<dbReference type="NCBIfam" id="TIGR00846">
    <property type="entry name" value="caca2"/>
    <property type="match status" value="1"/>
</dbReference>
<dbReference type="AlphaFoldDB" id="A0A1Y1I9U5"/>
<proteinExistence type="inferred from homology"/>